<evidence type="ECO:0000313" key="5">
    <source>
        <dbReference type="Proteomes" id="UP001160483"/>
    </source>
</evidence>
<feature type="domain" description="WRKY19-like zinc finger" evidence="3">
    <location>
        <begin position="317"/>
        <end position="340"/>
    </location>
</feature>
<organism evidence="4 5">
    <name type="scientific">Peronospora belbahrii</name>
    <dbReference type="NCBI Taxonomy" id="622444"/>
    <lineage>
        <taxon>Eukaryota</taxon>
        <taxon>Sar</taxon>
        <taxon>Stramenopiles</taxon>
        <taxon>Oomycota</taxon>
        <taxon>Peronosporomycetes</taxon>
        <taxon>Peronosporales</taxon>
        <taxon>Peronosporaceae</taxon>
        <taxon>Peronospora</taxon>
    </lineage>
</organism>
<comment type="caution">
    <text evidence="4">The sequence shown here is derived from an EMBL/GenBank/DDBJ whole genome shotgun (WGS) entry which is preliminary data.</text>
</comment>
<dbReference type="PANTHER" id="PTHR31827:SF1">
    <property type="entry name" value="EMB|CAB89363.1"/>
    <property type="match status" value="1"/>
</dbReference>
<dbReference type="InterPro" id="IPR056866">
    <property type="entry name" value="Znf_WRKY19"/>
</dbReference>
<dbReference type="AlphaFoldDB" id="A0AAU9L3L3"/>
<dbReference type="EMBL" id="CAKKTJ010000131">
    <property type="protein sequence ID" value="CAH0475693.1"/>
    <property type="molecule type" value="Genomic_DNA"/>
</dbReference>
<evidence type="ECO:0000256" key="2">
    <source>
        <dbReference type="SAM" id="MobiDB-lite"/>
    </source>
</evidence>
<feature type="domain" description="WRKY19-like zinc finger" evidence="3">
    <location>
        <begin position="245"/>
        <end position="268"/>
    </location>
</feature>
<dbReference type="InterPro" id="IPR013169">
    <property type="entry name" value="mRNA_splic_Cwf18-like"/>
</dbReference>
<dbReference type="Pfam" id="PF24906">
    <property type="entry name" value="Zf_WRKY19"/>
    <property type="match status" value="5"/>
</dbReference>
<feature type="domain" description="WRKY19-like zinc finger" evidence="3">
    <location>
        <begin position="293"/>
        <end position="316"/>
    </location>
</feature>
<feature type="region of interest" description="Disordered" evidence="2">
    <location>
        <begin position="492"/>
        <end position="512"/>
    </location>
</feature>
<proteinExistence type="predicted"/>
<feature type="domain" description="WRKY19-like zinc finger" evidence="3">
    <location>
        <begin position="269"/>
        <end position="292"/>
    </location>
</feature>
<dbReference type="PANTHER" id="PTHR31827">
    <property type="entry name" value="EMB|CAB89363.1"/>
    <property type="match status" value="1"/>
</dbReference>
<feature type="domain" description="WRKY19-like zinc finger" evidence="3">
    <location>
        <begin position="366"/>
        <end position="388"/>
    </location>
</feature>
<accession>A0AAU9L3L3</accession>
<evidence type="ECO:0000313" key="4">
    <source>
        <dbReference type="EMBL" id="CAH0475693.1"/>
    </source>
</evidence>
<dbReference type="Pfam" id="PF08315">
    <property type="entry name" value="cwf18"/>
    <property type="match status" value="1"/>
</dbReference>
<evidence type="ECO:0000259" key="3">
    <source>
        <dbReference type="Pfam" id="PF24906"/>
    </source>
</evidence>
<feature type="region of interest" description="Disordered" evidence="2">
    <location>
        <begin position="602"/>
        <end position="627"/>
    </location>
</feature>
<reference evidence="4" key="1">
    <citation type="submission" date="2021-11" db="EMBL/GenBank/DDBJ databases">
        <authorList>
            <person name="Islam A."/>
            <person name="Islam S."/>
            <person name="Flora M.S."/>
            <person name="Rahman M."/>
            <person name="Ziaur R.M."/>
            <person name="Epstein J.H."/>
            <person name="Hassan M."/>
            <person name="Klassen M."/>
            <person name="Woodard K."/>
            <person name="Webb A."/>
            <person name="Webby R.J."/>
            <person name="El Zowalaty M.E."/>
        </authorList>
    </citation>
    <scope>NUCLEOTIDE SEQUENCE</scope>
    <source>
        <strain evidence="4">Pbs3</strain>
    </source>
</reference>
<name>A0AAU9L3L3_9STRA</name>
<evidence type="ECO:0000256" key="1">
    <source>
        <dbReference type="SAM" id="Coils"/>
    </source>
</evidence>
<keyword evidence="1" id="KW-0175">Coiled coil</keyword>
<sequence>MCRPIESRDSLGAMGSATSVLFASHPSAYNNNHTVLANQKVKNATGRAPIWSTANDKSFGVDGINMLNMTAPPLVLPFVTSSKNNTASTIPWDTAAPMDDLLSLGLPSNQFPASPIPLESKPKKIQMNFEAQELEELLECSMPGDSVKSSKENTGHVNVNDGFDGTEMSILYSFLVDTPKVTFKKVDEVDDGVLNLNMMTASPVERLVESLEADFTDPEVMMIPRCQKSKVASKVLKCPGEVKNRRLCKSEGCYKRSRSNGLCISHGGGRRCAMEGCDKSSQGGNLCIRHGGGKRCSYNGCDKAAQSNFLCKAHGGGPRCQFNDCSRSSQGGGFCRSHGGGKRCMYDGCEKGTQRGDFCALHGGSRLCEAPGCMRNDRGGGLCATHGGGKRCTVDACNRPCRRKGLCSAHLRQAEDATESRSSCYPVLFNVSKTERDKEEAAYCSSVLLYLRQGHRTRCYFDLFPLQLMTSPNEAIPRAKRLQLLREAKARKERGEVEHSDEADASAAMQNPVVDKPMDVEVKKPHDHQQDTDVIDDEKANDLVEKVDQMQEENVKTEDESEEELLNLAPKRANWDMERDIAPMLRKLERRTQHAIVEILREKLAAEQQEQDSDDDEEDDEEEEIDA</sequence>
<feature type="compositionally biased region" description="Basic and acidic residues" evidence="2">
    <location>
        <begin position="492"/>
        <end position="502"/>
    </location>
</feature>
<dbReference type="Proteomes" id="UP001160483">
    <property type="component" value="Unassembled WGS sequence"/>
</dbReference>
<feature type="coiled-coil region" evidence="1">
    <location>
        <begin position="540"/>
        <end position="567"/>
    </location>
</feature>
<gene>
    <name evidence="4" type="ORF">PBS003_LOCUS2503</name>
</gene>
<protein>
    <recommendedName>
        <fullName evidence="3">WRKY19-like zinc finger domain-containing protein</fullName>
    </recommendedName>
</protein>
<feature type="compositionally biased region" description="Acidic residues" evidence="2">
    <location>
        <begin position="609"/>
        <end position="627"/>
    </location>
</feature>